<evidence type="ECO:0008006" key="4">
    <source>
        <dbReference type="Google" id="ProtNLM"/>
    </source>
</evidence>
<dbReference type="EnsemblPlants" id="evm.model.05.603">
    <property type="protein sequence ID" value="cds.evm.model.05.603"/>
    <property type="gene ID" value="evm.TU.05.603"/>
</dbReference>
<dbReference type="AlphaFoldDB" id="A0A803PR34"/>
<dbReference type="Gramene" id="evm.model.05.603">
    <property type="protein sequence ID" value="cds.evm.model.05.603"/>
    <property type="gene ID" value="evm.TU.05.603"/>
</dbReference>
<dbReference type="Proteomes" id="UP000596661">
    <property type="component" value="Chromosome 5"/>
</dbReference>
<keyword evidence="3" id="KW-1185">Reference proteome</keyword>
<organism evidence="2 3">
    <name type="scientific">Cannabis sativa</name>
    <name type="common">Hemp</name>
    <name type="synonym">Marijuana</name>
    <dbReference type="NCBI Taxonomy" id="3483"/>
    <lineage>
        <taxon>Eukaryota</taxon>
        <taxon>Viridiplantae</taxon>
        <taxon>Streptophyta</taxon>
        <taxon>Embryophyta</taxon>
        <taxon>Tracheophyta</taxon>
        <taxon>Spermatophyta</taxon>
        <taxon>Magnoliopsida</taxon>
        <taxon>eudicotyledons</taxon>
        <taxon>Gunneridae</taxon>
        <taxon>Pentapetalae</taxon>
        <taxon>rosids</taxon>
        <taxon>fabids</taxon>
        <taxon>Rosales</taxon>
        <taxon>Cannabaceae</taxon>
        <taxon>Cannabis</taxon>
    </lineage>
</organism>
<protein>
    <recommendedName>
        <fullName evidence="4">Retrotransposon Copia-like N-terminal domain-containing protein</fullName>
    </recommendedName>
</protein>
<evidence type="ECO:0000256" key="1">
    <source>
        <dbReference type="SAM" id="MobiDB-lite"/>
    </source>
</evidence>
<feature type="region of interest" description="Disordered" evidence="1">
    <location>
        <begin position="1"/>
        <end position="21"/>
    </location>
</feature>
<evidence type="ECO:0000313" key="2">
    <source>
        <dbReference type="EnsemblPlants" id="cds.evm.model.05.603"/>
    </source>
</evidence>
<name>A0A803PR34_CANSA</name>
<reference evidence="2" key="1">
    <citation type="submission" date="2018-11" db="EMBL/GenBank/DDBJ databases">
        <authorList>
            <person name="Grassa J C."/>
        </authorList>
    </citation>
    <scope>NUCLEOTIDE SEQUENCE [LARGE SCALE GENOMIC DNA]</scope>
</reference>
<accession>A0A803PR34</accession>
<evidence type="ECO:0000313" key="3">
    <source>
        <dbReference type="Proteomes" id="UP000596661"/>
    </source>
</evidence>
<sequence length="170" mass="19594">MSSDSQNPRNNNPTQPSSAAATSIVMGASSSKPQFQNPLTNHFRTLNQPFSFKLDRHNYNLWKTCYFTNVLQIEARPNTSYQGLQEMLLSFDSKIERLQGLSSNGKSIIPWLTLKETLSKSHKREDKAEDFPTTLNHMVDMEEDIQMKEVEIEPKEEDVRYYTLNKVFNG</sequence>
<reference evidence="2" key="2">
    <citation type="submission" date="2021-03" db="UniProtKB">
        <authorList>
            <consortium name="EnsemblPlants"/>
        </authorList>
    </citation>
    <scope>IDENTIFICATION</scope>
</reference>
<dbReference type="EMBL" id="UZAU01000435">
    <property type="status" value="NOT_ANNOTATED_CDS"/>
    <property type="molecule type" value="Genomic_DNA"/>
</dbReference>
<proteinExistence type="predicted"/>